<keyword evidence="1" id="KW-0732">Signal</keyword>
<dbReference type="Pfam" id="PF24683">
    <property type="entry name" value="CT021"/>
    <property type="match status" value="1"/>
</dbReference>
<feature type="chain" id="PRO_5013059987" evidence="1">
    <location>
        <begin position="21"/>
        <end position="238"/>
    </location>
</feature>
<protein>
    <submittedName>
        <fullName evidence="2">Uncharacterized protein</fullName>
    </submittedName>
</protein>
<name>A0A2A4X248_UNCAE</name>
<gene>
    <name evidence="2" type="ORF">COB21_04740</name>
</gene>
<dbReference type="AlphaFoldDB" id="A0A2A4X248"/>
<evidence type="ECO:0000256" key="1">
    <source>
        <dbReference type="SAM" id="SignalP"/>
    </source>
</evidence>
<evidence type="ECO:0000313" key="2">
    <source>
        <dbReference type="EMBL" id="PCI76137.1"/>
    </source>
</evidence>
<dbReference type="InterPro" id="IPR056408">
    <property type="entry name" value="CT021-like"/>
</dbReference>
<dbReference type="EMBL" id="NVUK01000033">
    <property type="protein sequence ID" value="PCI76137.1"/>
    <property type="molecule type" value="Genomic_DNA"/>
</dbReference>
<proteinExistence type="predicted"/>
<reference evidence="3" key="1">
    <citation type="submission" date="2017-08" db="EMBL/GenBank/DDBJ databases">
        <title>A dynamic microbial community with high functional redundancy inhabits the cold, oxic subseafloor aquifer.</title>
        <authorList>
            <person name="Tully B.J."/>
            <person name="Wheat C.G."/>
            <person name="Glazer B.T."/>
            <person name="Huber J.A."/>
        </authorList>
    </citation>
    <scope>NUCLEOTIDE SEQUENCE [LARGE SCALE GENOMIC DNA]</scope>
</reference>
<evidence type="ECO:0000313" key="3">
    <source>
        <dbReference type="Proteomes" id="UP000218775"/>
    </source>
</evidence>
<feature type="signal peptide" evidence="1">
    <location>
        <begin position="1"/>
        <end position="20"/>
    </location>
</feature>
<comment type="caution">
    <text evidence="2">The sequence shown here is derived from an EMBL/GenBank/DDBJ whole genome shotgun (WGS) entry which is preliminary data.</text>
</comment>
<sequence>MNRLKNYILILCSFPLLLCATSIQDRLKTAETGSYIVTEQGRNTTLLHFHSKNNHILLFEEITAPSFICDKIPFDWKSWVKKGAPGSSSWILYTLNLDQGNITTCYCVKNNQALSSKNLNIFFSVLCNLPLQLVSEEKRIATSATPKPGQVGTKIFWSPPQTFEGKLNKNAPFELFSAKWPKDKTPLSGETLFAYFDKSKPTFPFPFWIQAGKALKVKIKTIDAGTEMISPALIPSQN</sequence>
<accession>A0A2A4X248</accession>
<dbReference type="Proteomes" id="UP000218775">
    <property type="component" value="Unassembled WGS sequence"/>
</dbReference>
<organism evidence="2 3">
    <name type="scientific">Aerophobetes bacterium</name>
    <dbReference type="NCBI Taxonomy" id="2030807"/>
    <lineage>
        <taxon>Bacteria</taxon>
        <taxon>Candidatus Aerophobota</taxon>
    </lineage>
</organism>